<reference evidence="2 3" key="1">
    <citation type="submission" date="2015-10" db="EMBL/GenBank/DDBJ databases">
        <title>Metagenome-Assembled Genomes uncover a global brackish microbiome.</title>
        <authorList>
            <person name="Hugerth L.W."/>
            <person name="Larsson J."/>
            <person name="Alneberg J."/>
            <person name="Lindh M.V."/>
            <person name="Legrand C."/>
            <person name="Pinhassi J."/>
            <person name="Andersson A.F."/>
        </authorList>
    </citation>
    <scope>NUCLEOTIDE SEQUENCE [LARGE SCALE GENOMIC DNA]</scope>
    <source>
        <strain evidence="2">BACL9 MAG-120924-bin69</strain>
    </source>
</reference>
<name>A0A0R2XA56_9BACT</name>
<gene>
    <name evidence="2" type="ORF">ABS33_05795</name>
</gene>
<evidence type="ECO:0000313" key="2">
    <source>
        <dbReference type="EMBL" id="KRP32791.1"/>
    </source>
</evidence>
<organism evidence="2 3">
    <name type="scientific">Verrucomicrobia subdivision 6 bacterium BACL9 MAG-120924-bin69</name>
    <dbReference type="NCBI Taxonomy" id="1655635"/>
    <lineage>
        <taxon>Bacteria</taxon>
        <taxon>Pseudomonadati</taxon>
        <taxon>Verrucomicrobiota</taxon>
        <taxon>Verrucomicrobiia</taxon>
        <taxon>Verrucomicrobiales</taxon>
        <taxon>Verrucomicrobia subdivision 6</taxon>
    </lineage>
</organism>
<dbReference type="AlphaFoldDB" id="A0A0R2XA56"/>
<dbReference type="Proteomes" id="UP000051220">
    <property type="component" value="Unassembled WGS sequence"/>
</dbReference>
<evidence type="ECO:0000313" key="3">
    <source>
        <dbReference type="Proteomes" id="UP000051220"/>
    </source>
</evidence>
<feature type="region of interest" description="Disordered" evidence="1">
    <location>
        <begin position="52"/>
        <end position="82"/>
    </location>
</feature>
<feature type="compositionally biased region" description="Basic and acidic residues" evidence="1">
    <location>
        <begin position="57"/>
        <end position="69"/>
    </location>
</feature>
<dbReference type="EMBL" id="LIDN01000204">
    <property type="protein sequence ID" value="KRP32791.1"/>
    <property type="molecule type" value="Genomic_DNA"/>
</dbReference>
<proteinExistence type="predicted"/>
<feature type="region of interest" description="Disordered" evidence="1">
    <location>
        <begin position="1"/>
        <end position="31"/>
    </location>
</feature>
<protein>
    <submittedName>
        <fullName evidence="2">Uncharacterized protein</fullName>
    </submittedName>
</protein>
<accession>A0A0R2XA56</accession>
<sequence>MLAGAAPRGRAGEGKDAGAEAFEAKGGGEGGDFFIHEGGELLKEKNFERGLLSEGGEVDRGGKRDEFKMAGDGGATDSSERAAENEFECFPLNFRAMKIVVEVVEDSSSHLRGERPSVDRPGWRLYRWRERANFRSSAPESHRVG</sequence>
<evidence type="ECO:0000256" key="1">
    <source>
        <dbReference type="SAM" id="MobiDB-lite"/>
    </source>
</evidence>
<comment type="caution">
    <text evidence="2">The sequence shown here is derived from an EMBL/GenBank/DDBJ whole genome shotgun (WGS) entry which is preliminary data.</text>
</comment>